<keyword evidence="1" id="KW-0732">Signal</keyword>
<accession>C2FV33</accession>
<comment type="caution">
    <text evidence="3">The sequence shown here is derived from an EMBL/GenBank/DDBJ whole genome shotgun (WGS) entry which is preliminary data.</text>
</comment>
<gene>
    <name evidence="3" type="ORF">HMPREF0765_1189</name>
</gene>
<proteinExistence type="predicted"/>
<dbReference type="PROSITE" id="PS50231">
    <property type="entry name" value="RICIN_B_LECTIN"/>
    <property type="match status" value="1"/>
</dbReference>
<dbReference type="InterPro" id="IPR000772">
    <property type="entry name" value="Ricin_B_lectin"/>
</dbReference>
<organism evidence="3 4">
    <name type="scientific">Sphingobacterium spiritivorum ATCC 33300</name>
    <dbReference type="NCBI Taxonomy" id="525372"/>
    <lineage>
        <taxon>Bacteria</taxon>
        <taxon>Pseudomonadati</taxon>
        <taxon>Bacteroidota</taxon>
        <taxon>Sphingobacteriia</taxon>
        <taxon>Sphingobacteriales</taxon>
        <taxon>Sphingobacteriaceae</taxon>
        <taxon>Sphingobacterium</taxon>
    </lineage>
</organism>
<dbReference type="Gene3D" id="2.60.120.1250">
    <property type="entry name" value="Peptidase M60, enhancin-like domain 1"/>
    <property type="match status" value="1"/>
</dbReference>
<sequence>MIMKNVKTLSLSLSLCLLSLTSCSKNFGPESKKADLAPGLTKVALASSATYFSNIKYESTSKFTIRQSTEYVTDGNRLRTALSYSDFDPTGLKPIAGTALQVQVTFHGGSTVKPVLIVGTPELDTEQTYTLNAGLNTLNPTLIKNMYLQYVSATPNTNDSVTVEFISGYTQVPLFKLGQTTAAEWADQLTTFSDAEYVTLTGQKNYILLTRSRYNNYTSTDPNTVLAAVDLIISRENEISGLDNSSTLHREPDGKVCIIEKNSGYMDATHKGLVRLTGAAAWDKVFKAKNIVSGSTVDQWGLWHEIGHLHQLWPITPYTVLGEAAPNIYASYTKKYYEPTYRYVSGTNWMNAKVYLAQPDAAKNLAAAENYTKLMMFEQLMLAFGEDFMKNLHKMVREEIGITYPLPNRNTTNVDERLGALAFYASKTSGKNLTNFFQKWGFNLSSSRIALISALNLPEPATDVSLINSDDALIEGAYYSLNSKLNQNTVLTVKNGATANGTVIELMDNATLNNSKLWLVRKANATEYNFKSRLDTSKVMAVAAAGTANGTQVRIWTYDNGPAQRWTANSRGTSTFSFTPACAPSSRLDVNGGSTANGTKIQIWATSSTDKQDFVPVIQF</sequence>
<dbReference type="InterPro" id="IPR042279">
    <property type="entry name" value="Pep_M60_3"/>
</dbReference>
<name>C2FV33_SPHSI</name>
<keyword evidence="3" id="KW-0430">Lectin</keyword>
<evidence type="ECO:0000259" key="2">
    <source>
        <dbReference type="PROSITE" id="PS51723"/>
    </source>
</evidence>
<dbReference type="SMART" id="SM00458">
    <property type="entry name" value="RICIN"/>
    <property type="match status" value="1"/>
</dbReference>
<dbReference type="InterPro" id="IPR031161">
    <property type="entry name" value="Peptidase_M60_dom"/>
</dbReference>
<dbReference type="EMBL" id="ACHB01000030">
    <property type="protein sequence ID" value="EEI93156.1"/>
    <property type="molecule type" value="Genomic_DNA"/>
</dbReference>
<dbReference type="SUPFAM" id="SSF50370">
    <property type="entry name" value="Ricin B-like lectins"/>
    <property type="match status" value="1"/>
</dbReference>
<reference evidence="3 4" key="1">
    <citation type="submission" date="2009-01" db="EMBL/GenBank/DDBJ databases">
        <authorList>
            <person name="Qin X."/>
            <person name="Bachman B."/>
            <person name="Battles P."/>
            <person name="Bell A."/>
            <person name="Bess C."/>
            <person name="Bickham C."/>
            <person name="Chaboub L."/>
            <person name="Chen D."/>
            <person name="Coyle M."/>
            <person name="Deiros D.R."/>
            <person name="Dinh H."/>
            <person name="Forbes L."/>
            <person name="Fowler G."/>
            <person name="Francisco L."/>
            <person name="Fu Q."/>
            <person name="Gubbala S."/>
            <person name="Hale W."/>
            <person name="Han Y."/>
            <person name="Hemphill L."/>
            <person name="Highlander S.K."/>
            <person name="Hirani K."/>
            <person name="Hogues M."/>
            <person name="Jackson L."/>
            <person name="Jakkamsetti A."/>
            <person name="Javaid M."/>
            <person name="Jiang H."/>
            <person name="Korchina V."/>
            <person name="Kovar C."/>
            <person name="Lara F."/>
            <person name="Lee S."/>
            <person name="Mata R."/>
            <person name="Mathew T."/>
            <person name="Moen C."/>
            <person name="Morales K."/>
            <person name="Munidasa M."/>
            <person name="Nazareth L."/>
            <person name="Ngo R."/>
            <person name="Nguyen L."/>
            <person name="Okwuonu G."/>
            <person name="Ongeri F."/>
            <person name="Patil S."/>
            <person name="Petrosino J."/>
            <person name="Pham C."/>
            <person name="Pham P."/>
            <person name="Pu L.-L."/>
            <person name="Puazo M."/>
            <person name="Raj R."/>
            <person name="Reid J."/>
            <person name="Rouhana J."/>
            <person name="Saada N."/>
            <person name="Shang Y."/>
            <person name="Simmons D."/>
            <person name="Thornton R."/>
            <person name="Warren J."/>
            <person name="Weissenberger G."/>
            <person name="Zhang J."/>
            <person name="Zhang L."/>
            <person name="Zhou C."/>
            <person name="Zhu D."/>
            <person name="Muzny D."/>
            <person name="Worley K."/>
            <person name="Gibbs R."/>
        </authorList>
    </citation>
    <scope>NUCLEOTIDE SEQUENCE [LARGE SCALE GENOMIC DNA]</scope>
    <source>
        <strain evidence="3 4">ATCC 33300</strain>
    </source>
</reference>
<dbReference type="Gene3D" id="3.40.390.80">
    <property type="entry name" value="Peptidase M60, enhancin-like domain 2"/>
    <property type="match status" value="1"/>
</dbReference>
<feature type="domain" description="Peptidase M60" evidence="2">
    <location>
        <begin position="85"/>
        <end position="385"/>
    </location>
</feature>
<feature type="signal peptide" evidence="1">
    <location>
        <begin position="1"/>
        <end position="24"/>
    </location>
</feature>
<dbReference type="PROSITE" id="PS51257">
    <property type="entry name" value="PROKAR_LIPOPROTEIN"/>
    <property type="match status" value="1"/>
</dbReference>
<dbReference type="Pfam" id="PF13402">
    <property type="entry name" value="Peptidase_M60"/>
    <property type="match status" value="1"/>
</dbReference>
<evidence type="ECO:0000313" key="4">
    <source>
        <dbReference type="Proteomes" id="UP000006241"/>
    </source>
</evidence>
<dbReference type="Proteomes" id="UP000006241">
    <property type="component" value="Unassembled WGS sequence"/>
</dbReference>
<dbReference type="SMART" id="SM01276">
    <property type="entry name" value="M60-like"/>
    <property type="match status" value="1"/>
</dbReference>
<dbReference type="InterPro" id="IPR035992">
    <property type="entry name" value="Ricin_B-like_lectins"/>
</dbReference>
<protein>
    <submittedName>
        <fullName evidence="3">Ricin-type beta-trefoil lectin domain protein</fullName>
    </submittedName>
</protein>
<dbReference type="CDD" id="cd00161">
    <property type="entry name" value="beta-trefoil_Ricin-like"/>
    <property type="match status" value="1"/>
</dbReference>
<evidence type="ECO:0000256" key="1">
    <source>
        <dbReference type="SAM" id="SignalP"/>
    </source>
</evidence>
<evidence type="ECO:0000313" key="3">
    <source>
        <dbReference type="EMBL" id="EEI93156.1"/>
    </source>
</evidence>
<dbReference type="AlphaFoldDB" id="C2FV33"/>
<dbReference type="PROSITE" id="PS51723">
    <property type="entry name" value="PEPTIDASE_M60"/>
    <property type="match status" value="1"/>
</dbReference>
<dbReference type="GO" id="GO:0030246">
    <property type="term" value="F:carbohydrate binding"/>
    <property type="evidence" value="ECO:0007669"/>
    <property type="project" value="UniProtKB-KW"/>
</dbReference>
<dbReference type="Pfam" id="PF14200">
    <property type="entry name" value="RicinB_lectin_2"/>
    <property type="match status" value="1"/>
</dbReference>
<dbReference type="Gene3D" id="2.80.10.50">
    <property type="match status" value="2"/>
</dbReference>
<dbReference type="HOGENOM" id="CLU_440677_0_0_10"/>
<dbReference type="Gene3D" id="1.10.390.30">
    <property type="entry name" value="Peptidase M60, enhancin-like domain 3"/>
    <property type="match status" value="1"/>
</dbReference>
<feature type="chain" id="PRO_5002913819" evidence="1">
    <location>
        <begin position="25"/>
        <end position="620"/>
    </location>
</feature>